<dbReference type="PANTHER" id="PTHR40069">
    <property type="entry name" value="YWBE PROTEIN"/>
    <property type="match status" value="1"/>
</dbReference>
<organism evidence="2 3">
    <name type="scientific">Parathielavia appendiculata</name>
    <dbReference type="NCBI Taxonomy" id="2587402"/>
    <lineage>
        <taxon>Eukaryota</taxon>
        <taxon>Fungi</taxon>
        <taxon>Dikarya</taxon>
        <taxon>Ascomycota</taxon>
        <taxon>Pezizomycotina</taxon>
        <taxon>Sordariomycetes</taxon>
        <taxon>Sordariomycetidae</taxon>
        <taxon>Sordariales</taxon>
        <taxon>Chaetomiaceae</taxon>
        <taxon>Parathielavia</taxon>
    </lineage>
</organism>
<evidence type="ECO:0000313" key="2">
    <source>
        <dbReference type="EMBL" id="KAK4119796.1"/>
    </source>
</evidence>
<dbReference type="GeneID" id="87823173"/>
<reference evidence="2" key="2">
    <citation type="submission" date="2023-05" db="EMBL/GenBank/DDBJ databases">
        <authorList>
            <consortium name="Lawrence Berkeley National Laboratory"/>
            <person name="Steindorff A."/>
            <person name="Hensen N."/>
            <person name="Bonometti L."/>
            <person name="Westerberg I."/>
            <person name="Brannstrom I.O."/>
            <person name="Guillou S."/>
            <person name="Cros-Aarteil S."/>
            <person name="Calhoun S."/>
            <person name="Haridas S."/>
            <person name="Kuo A."/>
            <person name="Mondo S."/>
            <person name="Pangilinan J."/>
            <person name="Riley R."/>
            <person name="Labutti K."/>
            <person name="Andreopoulos B."/>
            <person name="Lipzen A."/>
            <person name="Chen C."/>
            <person name="Yanf M."/>
            <person name="Daum C."/>
            <person name="Ng V."/>
            <person name="Clum A."/>
            <person name="Ohm R."/>
            <person name="Martin F."/>
            <person name="Silar P."/>
            <person name="Natvig D."/>
            <person name="Lalanne C."/>
            <person name="Gautier V."/>
            <person name="Ament-Velasquez S.L."/>
            <person name="Kruys A."/>
            <person name="Hutchinson M.I."/>
            <person name="Powell A.J."/>
            <person name="Barry K."/>
            <person name="Miller A.N."/>
            <person name="Grigoriev I.V."/>
            <person name="Debuchy R."/>
            <person name="Gladieux P."/>
            <person name="Thoren M.H."/>
            <person name="Johannesson H."/>
        </authorList>
    </citation>
    <scope>NUCLEOTIDE SEQUENCE</scope>
    <source>
        <strain evidence="2">CBS 731.68</strain>
    </source>
</reference>
<dbReference type="Pfam" id="PF09962">
    <property type="entry name" value="DUF2196"/>
    <property type="match status" value="1"/>
</dbReference>
<feature type="compositionally biased region" description="Low complexity" evidence="1">
    <location>
        <begin position="137"/>
        <end position="155"/>
    </location>
</feature>
<dbReference type="AlphaFoldDB" id="A0AAN6YZF1"/>
<comment type="caution">
    <text evidence="2">The sequence shown here is derived from an EMBL/GenBank/DDBJ whole genome shotgun (WGS) entry which is preliminary data.</text>
</comment>
<name>A0AAN6YZF1_9PEZI</name>
<dbReference type="EMBL" id="MU853244">
    <property type="protein sequence ID" value="KAK4119796.1"/>
    <property type="molecule type" value="Genomic_DNA"/>
</dbReference>
<dbReference type="NCBIfam" id="TIGR03833">
    <property type="entry name" value="YwbE family protein"/>
    <property type="match status" value="1"/>
</dbReference>
<keyword evidence="3" id="KW-1185">Reference proteome</keyword>
<gene>
    <name evidence="2" type="ORF">N657DRAFT_245948</name>
</gene>
<dbReference type="InterPro" id="IPR019240">
    <property type="entry name" value="DUF2196"/>
</dbReference>
<protein>
    <recommendedName>
        <fullName evidence="4">UBZ4-type domain-containing protein</fullName>
    </recommendedName>
</protein>
<feature type="compositionally biased region" description="Polar residues" evidence="1">
    <location>
        <begin position="71"/>
        <end position="82"/>
    </location>
</feature>
<sequence length="199" mass="20884">MPSVPTTKDVVPGALVNIVLKADQPTGRTVQGAVLQLLTRGNHPRGIKVRLTDGRVGRVQSMAGPTEPTPEGSQGQSVSTERTAGVGQGDAATVGERRRHRGGWMQRDAREEQPPSTQAIGLDAYIKPAKKRGKGKNAGNATTGAPSDAADDAGSMLRHSQTSQPNQPPELEASTCPVCGDFRGDAAALTHHVQSHFDD</sequence>
<evidence type="ECO:0000256" key="1">
    <source>
        <dbReference type="SAM" id="MobiDB-lite"/>
    </source>
</evidence>
<evidence type="ECO:0000313" key="3">
    <source>
        <dbReference type="Proteomes" id="UP001302602"/>
    </source>
</evidence>
<dbReference type="PANTHER" id="PTHR40069:SF1">
    <property type="entry name" value="YWBE PROTEIN"/>
    <property type="match status" value="1"/>
</dbReference>
<dbReference type="Proteomes" id="UP001302602">
    <property type="component" value="Unassembled WGS sequence"/>
</dbReference>
<dbReference type="RefSeq" id="XP_062643569.1">
    <property type="nucleotide sequence ID" value="XM_062786407.1"/>
</dbReference>
<feature type="region of interest" description="Disordered" evidence="1">
    <location>
        <begin position="58"/>
        <end position="182"/>
    </location>
</feature>
<reference evidence="2" key="1">
    <citation type="journal article" date="2023" name="Mol. Phylogenet. Evol.">
        <title>Genome-scale phylogeny and comparative genomics of the fungal order Sordariales.</title>
        <authorList>
            <person name="Hensen N."/>
            <person name="Bonometti L."/>
            <person name="Westerberg I."/>
            <person name="Brannstrom I.O."/>
            <person name="Guillou S."/>
            <person name="Cros-Aarteil S."/>
            <person name="Calhoun S."/>
            <person name="Haridas S."/>
            <person name="Kuo A."/>
            <person name="Mondo S."/>
            <person name="Pangilinan J."/>
            <person name="Riley R."/>
            <person name="LaButti K."/>
            <person name="Andreopoulos B."/>
            <person name="Lipzen A."/>
            <person name="Chen C."/>
            <person name="Yan M."/>
            <person name="Daum C."/>
            <person name="Ng V."/>
            <person name="Clum A."/>
            <person name="Steindorff A."/>
            <person name="Ohm R.A."/>
            <person name="Martin F."/>
            <person name="Silar P."/>
            <person name="Natvig D.O."/>
            <person name="Lalanne C."/>
            <person name="Gautier V."/>
            <person name="Ament-Velasquez S.L."/>
            <person name="Kruys A."/>
            <person name="Hutchinson M.I."/>
            <person name="Powell A.J."/>
            <person name="Barry K."/>
            <person name="Miller A.N."/>
            <person name="Grigoriev I.V."/>
            <person name="Debuchy R."/>
            <person name="Gladieux P."/>
            <person name="Hiltunen Thoren M."/>
            <person name="Johannesson H."/>
        </authorList>
    </citation>
    <scope>NUCLEOTIDE SEQUENCE</scope>
    <source>
        <strain evidence="2">CBS 731.68</strain>
    </source>
</reference>
<evidence type="ECO:0008006" key="4">
    <source>
        <dbReference type="Google" id="ProtNLM"/>
    </source>
</evidence>
<accession>A0AAN6YZF1</accession>
<proteinExistence type="predicted"/>